<dbReference type="GO" id="GO:0016020">
    <property type="term" value="C:membrane"/>
    <property type="evidence" value="ECO:0007669"/>
    <property type="project" value="UniProtKB-SubCell"/>
</dbReference>
<evidence type="ECO:0000313" key="8">
    <source>
        <dbReference type="Proteomes" id="UP001153076"/>
    </source>
</evidence>
<dbReference type="Proteomes" id="UP001153076">
    <property type="component" value="Unassembled WGS sequence"/>
</dbReference>
<feature type="transmembrane region" description="Helical" evidence="6">
    <location>
        <begin position="182"/>
        <end position="200"/>
    </location>
</feature>
<dbReference type="InterPro" id="IPR036259">
    <property type="entry name" value="MFS_trans_sf"/>
</dbReference>
<dbReference type="OrthoDB" id="419616at2759"/>
<dbReference type="GO" id="GO:0022857">
    <property type="term" value="F:transmembrane transporter activity"/>
    <property type="evidence" value="ECO:0007669"/>
    <property type="project" value="InterPro"/>
</dbReference>
<reference evidence="7" key="1">
    <citation type="submission" date="2022-04" db="EMBL/GenBank/DDBJ databases">
        <title>Carnegiea gigantea Genome sequencing and assembly v2.</title>
        <authorList>
            <person name="Copetti D."/>
            <person name="Sanderson M.J."/>
            <person name="Burquez A."/>
            <person name="Wojciechowski M.F."/>
        </authorList>
    </citation>
    <scope>NUCLEOTIDE SEQUENCE</scope>
    <source>
        <strain evidence="7">SGP5-SGP5p</strain>
        <tissue evidence="7">Aerial part</tissue>
    </source>
</reference>
<keyword evidence="4 6" id="KW-1133">Transmembrane helix</keyword>
<name>A0A9Q1QFD7_9CARY</name>
<dbReference type="PANTHER" id="PTHR23504">
    <property type="entry name" value="MAJOR FACILITATOR SUPERFAMILY DOMAIN-CONTAINING PROTEIN 10"/>
    <property type="match status" value="1"/>
</dbReference>
<gene>
    <name evidence="7" type="ORF">Cgig2_029044</name>
</gene>
<keyword evidence="2" id="KW-0813">Transport</keyword>
<dbReference type="AlphaFoldDB" id="A0A9Q1QFD7"/>
<dbReference type="Gene3D" id="1.20.1250.20">
    <property type="entry name" value="MFS general substrate transporter like domains"/>
    <property type="match status" value="1"/>
</dbReference>
<organism evidence="7 8">
    <name type="scientific">Carnegiea gigantea</name>
    <dbReference type="NCBI Taxonomy" id="171969"/>
    <lineage>
        <taxon>Eukaryota</taxon>
        <taxon>Viridiplantae</taxon>
        <taxon>Streptophyta</taxon>
        <taxon>Embryophyta</taxon>
        <taxon>Tracheophyta</taxon>
        <taxon>Spermatophyta</taxon>
        <taxon>Magnoliopsida</taxon>
        <taxon>eudicotyledons</taxon>
        <taxon>Gunneridae</taxon>
        <taxon>Pentapetalae</taxon>
        <taxon>Caryophyllales</taxon>
        <taxon>Cactineae</taxon>
        <taxon>Cactaceae</taxon>
        <taxon>Cactoideae</taxon>
        <taxon>Echinocereeae</taxon>
        <taxon>Carnegiea</taxon>
    </lineage>
</organism>
<evidence type="ECO:0000256" key="3">
    <source>
        <dbReference type="ARBA" id="ARBA00022692"/>
    </source>
</evidence>
<evidence type="ECO:0000313" key="7">
    <source>
        <dbReference type="EMBL" id="KAJ8439784.1"/>
    </source>
</evidence>
<feature type="transmembrane region" description="Helical" evidence="6">
    <location>
        <begin position="91"/>
        <end position="109"/>
    </location>
</feature>
<evidence type="ECO:0000256" key="5">
    <source>
        <dbReference type="ARBA" id="ARBA00023136"/>
    </source>
</evidence>
<protein>
    <recommendedName>
        <fullName evidence="9">Major facilitator superfamily (MFS) profile domain-containing protein</fullName>
    </recommendedName>
</protein>
<dbReference type="Pfam" id="PF07690">
    <property type="entry name" value="MFS_1"/>
    <property type="match status" value="1"/>
</dbReference>
<comment type="caution">
    <text evidence="7">The sequence shown here is derived from an EMBL/GenBank/DDBJ whole genome shotgun (WGS) entry which is preliminary data.</text>
</comment>
<keyword evidence="5 6" id="KW-0472">Membrane</keyword>
<feature type="transmembrane region" description="Helical" evidence="6">
    <location>
        <begin position="115"/>
        <end position="142"/>
    </location>
</feature>
<keyword evidence="8" id="KW-1185">Reference proteome</keyword>
<feature type="transmembrane region" description="Helical" evidence="6">
    <location>
        <begin position="296"/>
        <end position="317"/>
    </location>
</feature>
<keyword evidence="3 6" id="KW-0812">Transmembrane</keyword>
<evidence type="ECO:0000256" key="6">
    <source>
        <dbReference type="SAM" id="Phobius"/>
    </source>
</evidence>
<comment type="subcellular location">
    <subcellularLocation>
        <location evidence="1">Membrane</location>
        <topology evidence="1">Multi-pass membrane protein</topology>
    </subcellularLocation>
</comment>
<evidence type="ECO:0000256" key="4">
    <source>
        <dbReference type="ARBA" id="ARBA00022989"/>
    </source>
</evidence>
<dbReference type="InterPro" id="IPR011701">
    <property type="entry name" value="MFS"/>
</dbReference>
<feature type="transmembrane region" description="Helical" evidence="6">
    <location>
        <begin position="154"/>
        <end position="176"/>
    </location>
</feature>
<evidence type="ECO:0000256" key="1">
    <source>
        <dbReference type="ARBA" id="ARBA00004141"/>
    </source>
</evidence>
<dbReference type="SUPFAM" id="SSF103473">
    <property type="entry name" value="MFS general substrate transporter"/>
    <property type="match status" value="1"/>
</dbReference>
<feature type="transmembrane region" description="Helical" evidence="6">
    <location>
        <begin position="254"/>
        <end position="276"/>
    </location>
</feature>
<feature type="transmembrane region" description="Helical" evidence="6">
    <location>
        <begin position="57"/>
        <end position="79"/>
    </location>
</feature>
<proteinExistence type="predicted"/>
<evidence type="ECO:0008006" key="9">
    <source>
        <dbReference type="Google" id="ProtNLM"/>
    </source>
</evidence>
<evidence type="ECO:0000256" key="2">
    <source>
        <dbReference type="ARBA" id="ARBA00022448"/>
    </source>
</evidence>
<accession>A0A9Q1QFD7</accession>
<feature type="transmembrane region" description="Helical" evidence="6">
    <location>
        <begin position="17"/>
        <end position="37"/>
    </location>
</feature>
<dbReference type="PANTHER" id="PTHR23504:SF1">
    <property type="entry name" value="GH21943P-RELATED"/>
    <property type="match status" value="1"/>
</dbReference>
<dbReference type="EMBL" id="JAKOGI010000207">
    <property type="protein sequence ID" value="KAJ8439784.1"/>
    <property type="molecule type" value="Genomic_DNA"/>
</dbReference>
<sequence length="368" mass="40575">MEDEEVTREAVTEGGNYGLSHLLMTIFLYNFSTFMVIPAITDVTMSALCPGQDECSLAIYLTGFQHAMIGAGTLVMMPLIGNLSDLYGRKALLTVPMTLTILPLGILAYERTTSFFYAYYVLKTLTSMLCEGSVHCIAYAYVADKVGERRRASVFGVLSGISSCAFVCGNLSTRFLSTPSTFQVSAAMALLAALYMKIFLPESIKEPNLSLHTKLIQRHDDVSELNRVSSGIKHLFKGLPSPSDMISLLKTRSLSIYSCVIYYIMIKPYSISYFLSKNFNLFLGVFGIYSSAFSQAALVAFFANLGDVGLNTALMYYLKARFRFNKDQFADLMVIVGVAGTASQIVIEWNLCSPHSAGDQYGLVLWIN</sequence>